<dbReference type="EC" id="2.3.2.6" evidence="4"/>
<dbReference type="AlphaFoldDB" id="A0A5C6UYX2"/>
<proteinExistence type="inferred from homology"/>
<dbReference type="PANTHER" id="PTHR30098">
    <property type="entry name" value="LEUCYL/PHENYLALANYL-TRNA--PROTEIN TRANSFERASE"/>
    <property type="match status" value="1"/>
</dbReference>
<dbReference type="InterPro" id="IPR042203">
    <property type="entry name" value="Leu/Phe-tRNA_Trfase_C"/>
</dbReference>
<comment type="catalytic activity">
    <reaction evidence="4">
        <text>N-terminal L-arginyl-[protein] + L-leucyl-tRNA(Leu) = N-terminal L-leucyl-L-arginyl-[protein] + tRNA(Leu) + H(+)</text>
        <dbReference type="Rhea" id="RHEA:50416"/>
        <dbReference type="Rhea" id="RHEA-COMP:9613"/>
        <dbReference type="Rhea" id="RHEA-COMP:9622"/>
        <dbReference type="Rhea" id="RHEA-COMP:12672"/>
        <dbReference type="Rhea" id="RHEA-COMP:12673"/>
        <dbReference type="ChEBI" id="CHEBI:15378"/>
        <dbReference type="ChEBI" id="CHEBI:64719"/>
        <dbReference type="ChEBI" id="CHEBI:78442"/>
        <dbReference type="ChEBI" id="CHEBI:78494"/>
        <dbReference type="ChEBI" id="CHEBI:133044"/>
        <dbReference type="EC" id="2.3.2.6"/>
    </reaction>
</comment>
<keyword evidence="2 4" id="KW-0808">Transferase</keyword>
<dbReference type="Pfam" id="PF03588">
    <property type="entry name" value="Leu_Phe_trans"/>
    <property type="match status" value="1"/>
</dbReference>
<dbReference type="PANTHER" id="PTHR30098:SF2">
    <property type="entry name" value="LEUCYL_PHENYLALANYL-TRNA--PROTEIN TRANSFERASE"/>
    <property type="match status" value="1"/>
</dbReference>
<dbReference type="NCBIfam" id="TIGR00667">
    <property type="entry name" value="aat"/>
    <property type="match status" value="1"/>
</dbReference>
<evidence type="ECO:0000313" key="6">
    <source>
        <dbReference type="Proteomes" id="UP000321168"/>
    </source>
</evidence>
<gene>
    <name evidence="4" type="primary">aat</name>
    <name evidence="5" type="ORF">FRX97_10475</name>
</gene>
<comment type="catalytic activity">
    <reaction evidence="4">
        <text>L-phenylalanyl-tRNA(Phe) + an N-terminal L-alpha-aminoacyl-[protein] = an N-terminal L-phenylalanyl-L-alpha-aminoacyl-[protein] + tRNA(Phe)</text>
        <dbReference type="Rhea" id="RHEA:43632"/>
        <dbReference type="Rhea" id="RHEA-COMP:9668"/>
        <dbReference type="Rhea" id="RHEA-COMP:9699"/>
        <dbReference type="Rhea" id="RHEA-COMP:10636"/>
        <dbReference type="Rhea" id="RHEA-COMP:10637"/>
        <dbReference type="ChEBI" id="CHEBI:78442"/>
        <dbReference type="ChEBI" id="CHEBI:78531"/>
        <dbReference type="ChEBI" id="CHEBI:78597"/>
        <dbReference type="ChEBI" id="CHEBI:83561"/>
        <dbReference type="EC" id="2.3.2.6"/>
    </reaction>
</comment>
<evidence type="ECO:0000256" key="4">
    <source>
        <dbReference type="HAMAP-Rule" id="MF_00688"/>
    </source>
</evidence>
<dbReference type="GO" id="GO:0030163">
    <property type="term" value="P:protein catabolic process"/>
    <property type="evidence" value="ECO:0007669"/>
    <property type="project" value="UniProtKB-UniRule"/>
</dbReference>
<dbReference type="GO" id="GO:0005737">
    <property type="term" value="C:cytoplasm"/>
    <property type="evidence" value="ECO:0007669"/>
    <property type="project" value="UniProtKB-SubCell"/>
</dbReference>
<dbReference type="InterPro" id="IPR004616">
    <property type="entry name" value="Leu/Phe-tRNA_Trfase"/>
</dbReference>
<evidence type="ECO:0000256" key="1">
    <source>
        <dbReference type="ARBA" id="ARBA00022490"/>
    </source>
</evidence>
<comment type="catalytic activity">
    <reaction evidence="4">
        <text>N-terminal L-lysyl-[protein] + L-leucyl-tRNA(Leu) = N-terminal L-leucyl-L-lysyl-[protein] + tRNA(Leu) + H(+)</text>
        <dbReference type="Rhea" id="RHEA:12340"/>
        <dbReference type="Rhea" id="RHEA-COMP:9613"/>
        <dbReference type="Rhea" id="RHEA-COMP:9622"/>
        <dbReference type="Rhea" id="RHEA-COMP:12670"/>
        <dbReference type="Rhea" id="RHEA-COMP:12671"/>
        <dbReference type="ChEBI" id="CHEBI:15378"/>
        <dbReference type="ChEBI" id="CHEBI:65249"/>
        <dbReference type="ChEBI" id="CHEBI:78442"/>
        <dbReference type="ChEBI" id="CHEBI:78494"/>
        <dbReference type="ChEBI" id="CHEBI:133043"/>
        <dbReference type="EC" id="2.3.2.6"/>
    </reaction>
</comment>
<dbReference type="HAMAP" id="MF_00688">
    <property type="entry name" value="Leu_Phe_trans"/>
    <property type="match status" value="1"/>
</dbReference>
<reference evidence="5 6" key="1">
    <citation type="submission" date="2019-08" db="EMBL/GenBank/DDBJ databases">
        <title>Genome of Luteibaculum oceani JCM 18817.</title>
        <authorList>
            <person name="Bowman J.P."/>
        </authorList>
    </citation>
    <scope>NUCLEOTIDE SEQUENCE [LARGE SCALE GENOMIC DNA]</scope>
    <source>
        <strain evidence="5 6">JCM 18817</strain>
    </source>
</reference>
<evidence type="ECO:0000256" key="3">
    <source>
        <dbReference type="ARBA" id="ARBA00023315"/>
    </source>
</evidence>
<dbReference type="SUPFAM" id="SSF55729">
    <property type="entry name" value="Acyl-CoA N-acyltransferases (Nat)"/>
    <property type="match status" value="1"/>
</dbReference>
<evidence type="ECO:0000256" key="2">
    <source>
        <dbReference type="ARBA" id="ARBA00022679"/>
    </source>
</evidence>
<comment type="subcellular location">
    <subcellularLocation>
        <location evidence="4">Cytoplasm</location>
    </subcellularLocation>
</comment>
<dbReference type="InterPro" id="IPR016181">
    <property type="entry name" value="Acyl_CoA_acyltransferase"/>
</dbReference>
<protein>
    <recommendedName>
        <fullName evidence="4">Leucyl/phenylalanyl-tRNA--protein transferase</fullName>
        <ecNumber evidence="4">2.3.2.6</ecNumber>
    </recommendedName>
    <alternativeName>
        <fullName evidence="4">L/F-transferase</fullName>
    </alternativeName>
    <alternativeName>
        <fullName evidence="4">Leucyltransferase</fullName>
    </alternativeName>
    <alternativeName>
        <fullName evidence="4">Phenyalanyltransferase</fullName>
    </alternativeName>
</protein>
<keyword evidence="3 4" id="KW-0012">Acyltransferase</keyword>
<dbReference type="EMBL" id="VORB01000010">
    <property type="protein sequence ID" value="TXC76168.1"/>
    <property type="molecule type" value="Genomic_DNA"/>
</dbReference>
<dbReference type="InterPro" id="IPR042221">
    <property type="entry name" value="Leu/Phe-tRNA_Trfase_N"/>
</dbReference>
<dbReference type="GO" id="GO:0008914">
    <property type="term" value="F:leucyl-tRNA--protein transferase activity"/>
    <property type="evidence" value="ECO:0007669"/>
    <property type="project" value="UniProtKB-UniRule"/>
</dbReference>
<dbReference type="Gene3D" id="3.30.70.3550">
    <property type="entry name" value="Leucyl/phenylalanyl-tRNA-protein transferase, N-terminal domain"/>
    <property type="match status" value="1"/>
</dbReference>
<comment type="function">
    <text evidence="4">Functions in the N-end rule pathway of protein degradation where it conjugates Leu, Phe and, less efficiently, Met from aminoacyl-tRNAs to the N-termini of proteins containing an N-terminal arginine or lysine.</text>
</comment>
<dbReference type="Proteomes" id="UP000321168">
    <property type="component" value="Unassembled WGS sequence"/>
</dbReference>
<sequence>MITLENKKQIDFPEPSTVNEVHPGLIAAGGNLDPENILRAYKKGLFPWFNPGEPVLWWSPDPRMVLYPEKVRIQKDVKKMLKSKEYDYLVNHRTDQVIRACGEQVRENQDGTWISEDIISSYSQLAAKQAVWSISVWKQGELMAGLYGLKLGKVFFGESMFTKIPNGSKAALVLLCTHFIDEIRLIDCQQETSHLRFMGAENIRRDLFLHLLKLYT</sequence>
<organism evidence="5 6">
    <name type="scientific">Luteibaculum oceani</name>
    <dbReference type="NCBI Taxonomy" id="1294296"/>
    <lineage>
        <taxon>Bacteria</taxon>
        <taxon>Pseudomonadati</taxon>
        <taxon>Bacteroidota</taxon>
        <taxon>Flavobacteriia</taxon>
        <taxon>Flavobacteriales</taxon>
        <taxon>Luteibaculaceae</taxon>
        <taxon>Luteibaculum</taxon>
    </lineage>
</organism>
<comment type="similarity">
    <text evidence="4">Belongs to the L/F-transferase family.</text>
</comment>
<accession>A0A5C6UYX2</accession>
<comment type="caution">
    <text evidence="5">The sequence shown here is derived from an EMBL/GenBank/DDBJ whole genome shotgun (WGS) entry which is preliminary data.</text>
</comment>
<dbReference type="OrthoDB" id="9790282at2"/>
<dbReference type="Gene3D" id="3.40.630.70">
    <property type="entry name" value="Leucyl/phenylalanyl-tRNA-protein transferase, C-terminal domain"/>
    <property type="match status" value="1"/>
</dbReference>
<name>A0A5C6UYX2_9FLAO</name>
<dbReference type="RefSeq" id="WP_147015170.1">
    <property type="nucleotide sequence ID" value="NZ_VORB01000010.1"/>
</dbReference>
<keyword evidence="1 4" id="KW-0963">Cytoplasm</keyword>
<keyword evidence="6" id="KW-1185">Reference proteome</keyword>
<evidence type="ECO:0000313" key="5">
    <source>
        <dbReference type="EMBL" id="TXC76168.1"/>
    </source>
</evidence>